<accession>A0AAC9IXZ2</accession>
<organism evidence="1 2">
    <name type="scientific">Polynucleobacter asymbioticus</name>
    <dbReference type="NCBI Taxonomy" id="576611"/>
    <lineage>
        <taxon>Bacteria</taxon>
        <taxon>Pseudomonadati</taxon>
        <taxon>Pseudomonadota</taxon>
        <taxon>Betaproteobacteria</taxon>
        <taxon>Burkholderiales</taxon>
        <taxon>Burkholderiaceae</taxon>
        <taxon>Polynucleobacter</taxon>
    </lineage>
</organism>
<name>A0AAC9IXZ2_9BURK</name>
<gene>
    <name evidence="1" type="ORF">AOC25_08845</name>
</gene>
<evidence type="ECO:0000313" key="2">
    <source>
        <dbReference type="Proteomes" id="UP000182060"/>
    </source>
</evidence>
<proteinExistence type="predicted"/>
<dbReference type="AlphaFoldDB" id="A0AAC9IXZ2"/>
<reference evidence="1" key="1">
    <citation type="journal article" date="2017" name="Appl. Environ. Microbiol.">
        <title>Microdiversification of a pelagic Polynucleobacter species is mainly driven by acquisition of genomic islands from a partially interspecific gene pool.</title>
        <authorList>
            <person name="Hoetzinger M."/>
            <person name="Hahn M.W."/>
            <person name="Jezberova J."/>
            <person name="Schmidt J."/>
            <person name="Koll U."/>
        </authorList>
    </citation>
    <scope>NUCLEOTIDE SEQUENCE</scope>
    <source>
        <strain evidence="1">MWH-RechtKol4</strain>
    </source>
</reference>
<evidence type="ECO:0008006" key="3">
    <source>
        <dbReference type="Google" id="ProtNLM"/>
    </source>
</evidence>
<protein>
    <recommendedName>
        <fullName evidence="3">Carboxypeptidase regulatory-like domain-containing protein</fullName>
    </recommendedName>
</protein>
<dbReference type="EMBL" id="CP015017">
    <property type="protein sequence ID" value="APC01718.1"/>
    <property type="molecule type" value="Genomic_DNA"/>
</dbReference>
<dbReference type="Proteomes" id="UP000182060">
    <property type="component" value="Chromosome"/>
</dbReference>
<sequence>MSFLAVIWKRTCIYLYEEIVNMKTLMKCALQVALYAFLISSGFVSAQIPDTQYSEGISYISGGVGEGETTAILAEAKQWPLTLELSQLENGRSVWIFGVKIKVMNTKGKAVFDAIADGPYMLINLEPGDYAIEGSYQEVTQKRVVSIKANSSQKISIFWK</sequence>
<evidence type="ECO:0000313" key="1">
    <source>
        <dbReference type="EMBL" id="APC01718.1"/>
    </source>
</evidence>